<comment type="caution">
    <text evidence="2">The sequence shown here is derived from an EMBL/GenBank/DDBJ whole genome shotgun (WGS) entry which is preliminary data.</text>
</comment>
<name>A0A4Y2I1T5_ARAVE</name>
<accession>A0A4Y2I1T5</accession>
<feature type="region of interest" description="Disordered" evidence="1">
    <location>
        <begin position="69"/>
        <end position="96"/>
    </location>
</feature>
<keyword evidence="3" id="KW-1185">Reference proteome</keyword>
<organism evidence="2 3">
    <name type="scientific">Araneus ventricosus</name>
    <name type="common">Orbweaver spider</name>
    <name type="synonym">Epeira ventricosa</name>
    <dbReference type="NCBI Taxonomy" id="182803"/>
    <lineage>
        <taxon>Eukaryota</taxon>
        <taxon>Metazoa</taxon>
        <taxon>Ecdysozoa</taxon>
        <taxon>Arthropoda</taxon>
        <taxon>Chelicerata</taxon>
        <taxon>Arachnida</taxon>
        <taxon>Araneae</taxon>
        <taxon>Araneomorphae</taxon>
        <taxon>Entelegynae</taxon>
        <taxon>Araneoidea</taxon>
        <taxon>Araneidae</taxon>
        <taxon>Araneus</taxon>
    </lineage>
</organism>
<sequence>MTQKSSSFRSVQLYLNTALQQHDRDFRTDFAILNRGQDDTWADTSFSKLPRQTSEIAFGRNGFHVHQTRLHSGSSMESGLEPGPLFSLSDQKMRFQ</sequence>
<evidence type="ECO:0000313" key="3">
    <source>
        <dbReference type="Proteomes" id="UP000499080"/>
    </source>
</evidence>
<protein>
    <submittedName>
        <fullName evidence="2">Uncharacterized protein</fullName>
    </submittedName>
</protein>
<dbReference type="EMBL" id="BGPR01002293">
    <property type="protein sequence ID" value="GBM71119.1"/>
    <property type="molecule type" value="Genomic_DNA"/>
</dbReference>
<dbReference type="Proteomes" id="UP000499080">
    <property type="component" value="Unassembled WGS sequence"/>
</dbReference>
<reference evidence="2 3" key="1">
    <citation type="journal article" date="2019" name="Sci. Rep.">
        <title>Orb-weaving spider Araneus ventricosus genome elucidates the spidroin gene catalogue.</title>
        <authorList>
            <person name="Kono N."/>
            <person name="Nakamura H."/>
            <person name="Ohtoshi R."/>
            <person name="Moran D.A.P."/>
            <person name="Shinohara A."/>
            <person name="Yoshida Y."/>
            <person name="Fujiwara M."/>
            <person name="Mori M."/>
            <person name="Tomita M."/>
            <person name="Arakawa K."/>
        </authorList>
    </citation>
    <scope>NUCLEOTIDE SEQUENCE [LARGE SCALE GENOMIC DNA]</scope>
</reference>
<gene>
    <name evidence="2" type="ORF">AVEN_173870_1</name>
</gene>
<proteinExistence type="predicted"/>
<evidence type="ECO:0000256" key="1">
    <source>
        <dbReference type="SAM" id="MobiDB-lite"/>
    </source>
</evidence>
<evidence type="ECO:0000313" key="2">
    <source>
        <dbReference type="EMBL" id="GBM71119.1"/>
    </source>
</evidence>
<dbReference type="AlphaFoldDB" id="A0A4Y2I1T5"/>